<name>A0A921NQH5_9RHOB</name>
<evidence type="ECO:0000313" key="3">
    <source>
        <dbReference type="EMBL" id="KAF0676941.1"/>
    </source>
</evidence>
<evidence type="ECO:0000313" key="4">
    <source>
        <dbReference type="Proteomes" id="UP000698242"/>
    </source>
</evidence>
<reference evidence="3" key="1">
    <citation type="submission" date="2013-03" db="EMBL/GenBank/DDBJ databases">
        <title>Genome Sequence of the Profundibacterium mesophilum strain KAUST100406-0324T from Red Sea, a novel genus in the family Rhodobacteraceae.</title>
        <authorList>
            <person name="Essack M."/>
            <person name="Alam I."/>
            <person name="Lafi F."/>
            <person name="Alawi W."/>
            <person name="Kamanu F."/>
            <person name="Al-Suwailem A."/>
            <person name="Lee O.O."/>
            <person name="Xu Y."/>
            <person name="Bajic V."/>
            <person name="Qian P.-Y."/>
            <person name="Archer J."/>
        </authorList>
    </citation>
    <scope>NUCLEOTIDE SEQUENCE</scope>
    <source>
        <strain evidence="3">KAUST100406-0324</strain>
    </source>
</reference>
<dbReference type="Proteomes" id="UP000698242">
    <property type="component" value="Unassembled WGS sequence"/>
</dbReference>
<sequence>MLVLSPGLPAPLVLAIVSTLAILTFVSPRSSHAQDCGAACVLAGPRLASVDSTRSALLDPVLSGLLGSDVALDVLDWNGLAEGDVNLLDLLGESGARIGVSEPSQVLSAQMTLLSLVSAAGAVAAADGDTALVSALDALELPLAGLAGTIRLGDLLSIELPEGSLADIELNALDLVTGAVQLYNHRNVLTTTSPIALDNALLRTLGIGGGEILLQVVEPPVLRCGPTGTQFHSAAIRAHVALDLADLAVDAGPLTAALTPLLGAASAGIELARLDLYLEVARAEGAIRGIDLGARAVDLELSPAIGDLYLGAIDPAVFFNRDRALGASDLTHGQLGALEIALSGGLLRERARIHARALARGSPAARQLLRLLAPFPARGSVAQGTASLGHLATSLATSLDIEVEETLGLALDPLVDTVIEPAVNDVVGGVLGGTVTPALAQTVDPLLELLGVRVGEAVAEVRAITSRCRDTGDCPITGPAPDGVNTARYGVATHGIFAGMGIGALDPDDDRTRTGAGDAEAQADDLAGTDDEDGLSGAVWHRGGRVELPLALRGGAPGHLQGWVDWQGNGVFDPGDRIALDVTPDAEGFATLTVDVPADAREGTTFARLRWSSQQALGPAGPAPDGEVEDHAITIAAPAQIRLSGRVFADDGAGADAVAHDGIRQPGELALNGVELRALTPDGTELARGPSDAAGRWQLIVPAEAERELVMQALAPRGWRSISEVPDLPPQVLVGPVDDGLMVLAVAPGDSLTGLDLGFVPRAVLSAVNRDVLVDPGQRRDLPYRLRAGSPVSSELALLSPAATPDGALSVTLMRDADCDGTGDDALDAPILLSAGETGCAVARVAALSGAPVGSVLRYDLVATSLYAGTSTSESIRVPTTVTIGSALAIRETVENLSRKTAEGISNRAGPGDLLIYRLKLENTSSEPLDDVGILVATPVFTALTTPLPDDATRAAAPACELIAPRAPRTGFRGLLRWRCPGSMMPGERIDLSYVVRVLE</sequence>
<feature type="compositionally biased region" description="Acidic residues" evidence="1">
    <location>
        <begin position="521"/>
        <end position="534"/>
    </location>
</feature>
<proteinExistence type="predicted"/>
<dbReference type="InterPro" id="IPR045474">
    <property type="entry name" value="GEVED"/>
</dbReference>
<evidence type="ECO:0000259" key="2">
    <source>
        <dbReference type="Pfam" id="PF20009"/>
    </source>
</evidence>
<feature type="domain" description="GEVED" evidence="2">
    <location>
        <begin position="560"/>
        <end position="634"/>
    </location>
</feature>
<organism evidence="3 4">
    <name type="scientific">Profundibacterium mesophilum KAUST100406-0324</name>
    <dbReference type="NCBI Taxonomy" id="1037889"/>
    <lineage>
        <taxon>Bacteria</taxon>
        <taxon>Pseudomonadati</taxon>
        <taxon>Pseudomonadota</taxon>
        <taxon>Alphaproteobacteria</taxon>
        <taxon>Rhodobacterales</taxon>
        <taxon>Roseobacteraceae</taxon>
        <taxon>Profundibacterium</taxon>
    </lineage>
</organism>
<dbReference type="Pfam" id="PF20009">
    <property type="entry name" value="GEVED"/>
    <property type="match status" value="1"/>
</dbReference>
<gene>
    <name evidence="3" type="ORF">PMES_00738</name>
</gene>
<dbReference type="RefSeq" id="WP_159964157.1">
    <property type="nucleotide sequence ID" value="NZ_APKE01000010.1"/>
</dbReference>
<dbReference type="AlphaFoldDB" id="A0A921NQH5"/>
<accession>A0A921NQH5</accession>
<dbReference type="OrthoDB" id="56954at2"/>
<evidence type="ECO:0000256" key="1">
    <source>
        <dbReference type="SAM" id="MobiDB-lite"/>
    </source>
</evidence>
<protein>
    <recommendedName>
        <fullName evidence="2">GEVED domain-containing protein</fullName>
    </recommendedName>
</protein>
<comment type="caution">
    <text evidence="3">The sequence shown here is derived from an EMBL/GenBank/DDBJ whole genome shotgun (WGS) entry which is preliminary data.</text>
</comment>
<keyword evidence="4" id="KW-1185">Reference proteome</keyword>
<dbReference type="EMBL" id="APKE01000010">
    <property type="protein sequence ID" value="KAF0676941.1"/>
    <property type="molecule type" value="Genomic_DNA"/>
</dbReference>
<feature type="region of interest" description="Disordered" evidence="1">
    <location>
        <begin position="508"/>
        <end position="538"/>
    </location>
</feature>